<dbReference type="AlphaFoldDB" id="K0S8M2"/>
<proteinExistence type="predicted"/>
<gene>
    <name evidence="3" type="ORF">THAOC_18283</name>
</gene>
<sequence>TSGRWTTFLNPSAQKGKPTLVGWVAGKDAMRMEDQTDDEVKAEMMSNLKLMFPNIPEPDRVVITRWGKEPNILGTYSHHTVGRNFWDDSSALRNPVGRIIFAGEATAGYWEATTVGAWATGQRAAREMKQYLTADNVVKRSSSPETVVVEEFDESDLSQPGPHSNGIQGYLSQDDPIRK</sequence>
<dbReference type="InterPro" id="IPR050281">
    <property type="entry name" value="Flavin_monoamine_oxidase"/>
</dbReference>
<dbReference type="InterPro" id="IPR002937">
    <property type="entry name" value="Amino_oxidase"/>
</dbReference>
<protein>
    <recommendedName>
        <fullName evidence="2">Amine oxidase domain-containing protein</fullName>
    </recommendedName>
</protein>
<evidence type="ECO:0000259" key="2">
    <source>
        <dbReference type="Pfam" id="PF01593"/>
    </source>
</evidence>
<dbReference type="EMBL" id="AGNL01020236">
    <property type="protein sequence ID" value="EJK61264.1"/>
    <property type="molecule type" value="Genomic_DNA"/>
</dbReference>
<dbReference type="InterPro" id="IPR036188">
    <property type="entry name" value="FAD/NAD-bd_sf"/>
</dbReference>
<accession>K0S8M2</accession>
<dbReference type="GO" id="GO:0016491">
    <property type="term" value="F:oxidoreductase activity"/>
    <property type="evidence" value="ECO:0007669"/>
    <property type="project" value="InterPro"/>
</dbReference>
<keyword evidence="4" id="KW-1185">Reference proteome</keyword>
<dbReference type="eggNOG" id="KOG0029">
    <property type="taxonomic scope" value="Eukaryota"/>
</dbReference>
<evidence type="ECO:0000256" key="1">
    <source>
        <dbReference type="SAM" id="MobiDB-lite"/>
    </source>
</evidence>
<dbReference type="PANTHER" id="PTHR10742">
    <property type="entry name" value="FLAVIN MONOAMINE OXIDASE"/>
    <property type="match status" value="1"/>
</dbReference>
<dbReference type="Proteomes" id="UP000266841">
    <property type="component" value="Unassembled WGS sequence"/>
</dbReference>
<name>K0S8M2_THAOC</name>
<comment type="caution">
    <text evidence="3">The sequence shown here is derived from an EMBL/GenBank/DDBJ whole genome shotgun (WGS) entry which is preliminary data.</text>
</comment>
<reference evidence="3 4" key="1">
    <citation type="journal article" date="2012" name="Genome Biol.">
        <title>Genome and low-iron response of an oceanic diatom adapted to chronic iron limitation.</title>
        <authorList>
            <person name="Lommer M."/>
            <person name="Specht M."/>
            <person name="Roy A.S."/>
            <person name="Kraemer L."/>
            <person name="Andreson R."/>
            <person name="Gutowska M.A."/>
            <person name="Wolf J."/>
            <person name="Bergner S.V."/>
            <person name="Schilhabel M.B."/>
            <person name="Klostermeier U.C."/>
            <person name="Beiko R.G."/>
            <person name="Rosenstiel P."/>
            <person name="Hippler M."/>
            <person name="Laroche J."/>
        </authorList>
    </citation>
    <scope>NUCLEOTIDE SEQUENCE [LARGE SCALE GENOMIC DNA]</scope>
    <source>
        <strain evidence="3 4">CCMP1005</strain>
    </source>
</reference>
<feature type="non-terminal residue" evidence="3">
    <location>
        <position position="1"/>
    </location>
</feature>
<dbReference type="Gene3D" id="3.50.50.60">
    <property type="entry name" value="FAD/NAD(P)-binding domain"/>
    <property type="match status" value="1"/>
</dbReference>
<evidence type="ECO:0000313" key="4">
    <source>
        <dbReference type="Proteomes" id="UP000266841"/>
    </source>
</evidence>
<feature type="compositionally biased region" description="Polar residues" evidence="1">
    <location>
        <begin position="157"/>
        <end position="171"/>
    </location>
</feature>
<evidence type="ECO:0000313" key="3">
    <source>
        <dbReference type="EMBL" id="EJK61264.1"/>
    </source>
</evidence>
<dbReference type="Gene3D" id="3.90.660.10">
    <property type="match status" value="1"/>
</dbReference>
<dbReference type="Pfam" id="PF01593">
    <property type="entry name" value="Amino_oxidase"/>
    <property type="match status" value="1"/>
</dbReference>
<dbReference type="SUPFAM" id="SSF51905">
    <property type="entry name" value="FAD/NAD(P)-binding domain"/>
    <property type="match status" value="1"/>
</dbReference>
<dbReference type="SUPFAM" id="SSF54373">
    <property type="entry name" value="FAD-linked reductases, C-terminal domain"/>
    <property type="match status" value="1"/>
</dbReference>
<dbReference type="PANTHER" id="PTHR10742:SF410">
    <property type="entry name" value="LYSINE-SPECIFIC HISTONE DEMETHYLASE 2"/>
    <property type="match status" value="1"/>
</dbReference>
<feature type="region of interest" description="Disordered" evidence="1">
    <location>
        <begin position="151"/>
        <end position="179"/>
    </location>
</feature>
<organism evidence="3 4">
    <name type="scientific">Thalassiosira oceanica</name>
    <name type="common">Marine diatom</name>
    <dbReference type="NCBI Taxonomy" id="159749"/>
    <lineage>
        <taxon>Eukaryota</taxon>
        <taxon>Sar</taxon>
        <taxon>Stramenopiles</taxon>
        <taxon>Ochrophyta</taxon>
        <taxon>Bacillariophyta</taxon>
        <taxon>Coscinodiscophyceae</taxon>
        <taxon>Thalassiosirophycidae</taxon>
        <taxon>Thalassiosirales</taxon>
        <taxon>Thalassiosiraceae</taxon>
        <taxon>Thalassiosira</taxon>
    </lineage>
</organism>
<dbReference type="OrthoDB" id="45741at2759"/>
<feature type="domain" description="Amine oxidase" evidence="2">
    <location>
        <begin position="5"/>
        <end position="128"/>
    </location>
</feature>